<sequence>MLPVMNEFREIDSCIRTSAKEHHNINEVFFLCQKAVTYPIAPLYDSKEANLKPAAVSALQRIFYLCDKDQDGYLNDKEIQDFQMKCFEKSLADDDLTSIKRTIERYQPQSDMAQGIDERGFILLNKIFAEKGRHETVWVILRKFNYTDSLSLKDTFLRPKFDVPQYASAELSPMGYRFFVDLFLLFDKDNDGGLNDNELNALFKPTPGLPSSWVDSAFPSCTVRNEAGYITLQGWLAQWSMTTFEEPKTTLEYLAYLGFESNDRAGTTAALK</sequence>
<gene>
    <name evidence="1" type="primary">GEM1_1</name>
    <name evidence="1" type="ORF">LTS18_001564</name>
</gene>
<accession>A0ACC3DF05</accession>
<dbReference type="EMBL" id="JAWDJW010005758">
    <property type="protein sequence ID" value="KAK3066669.1"/>
    <property type="molecule type" value="Genomic_DNA"/>
</dbReference>
<evidence type="ECO:0000313" key="2">
    <source>
        <dbReference type="Proteomes" id="UP001186974"/>
    </source>
</evidence>
<organism evidence="1 2">
    <name type="scientific">Coniosporium uncinatum</name>
    <dbReference type="NCBI Taxonomy" id="93489"/>
    <lineage>
        <taxon>Eukaryota</taxon>
        <taxon>Fungi</taxon>
        <taxon>Dikarya</taxon>
        <taxon>Ascomycota</taxon>
        <taxon>Pezizomycotina</taxon>
        <taxon>Dothideomycetes</taxon>
        <taxon>Dothideomycetes incertae sedis</taxon>
        <taxon>Coniosporium</taxon>
    </lineage>
</organism>
<comment type="caution">
    <text evidence="1">The sequence shown here is derived from an EMBL/GenBank/DDBJ whole genome shotgun (WGS) entry which is preliminary data.</text>
</comment>
<protein>
    <submittedName>
        <fullName evidence="1">ERMES complex Ca(2+)-binding regulatory GTPase gem1</fullName>
    </submittedName>
</protein>
<evidence type="ECO:0000313" key="1">
    <source>
        <dbReference type="EMBL" id="KAK3066669.1"/>
    </source>
</evidence>
<keyword evidence="2" id="KW-1185">Reference proteome</keyword>
<dbReference type="Proteomes" id="UP001186974">
    <property type="component" value="Unassembled WGS sequence"/>
</dbReference>
<feature type="non-terminal residue" evidence="1">
    <location>
        <position position="272"/>
    </location>
</feature>
<name>A0ACC3DF05_9PEZI</name>
<reference evidence="1" key="1">
    <citation type="submission" date="2024-09" db="EMBL/GenBank/DDBJ databases">
        <title>Black Yeasts Isolated from many extreme environments.</title>
        <authorList>
            <person name="Coleine C."/>
            <person name="Stajich J.E."/>
            <person name="Selbmann L."/>
        </authorList>
    </citation>
    <scope>NUCLEOTIDE SEQUENCE</scope>
    <source>
        <strain evidence="1">CCFEE 5737</strain>
    </source>
</reference>
<proteinExistence type="predicted"/>